<evidence type="ECO:0000256" key="9">
    <source>
        <dbReference type="RuleBase" id="RU363044"/>
    </source>
</evidence>
<dbReference type="Pfam" id="PF21530">
    <property type="entry name" value="Pif1_2B_dom"/>
    <property type="match status" value="1"/>
</dbReference>
<dbReference type="SUPFAM" id="SSF52540">
    <property type="entry name" value="P-loop containing nucleoside triphosphate hydrolases"/>
    <property type="match status" value="2"/>
</dbReference>
<dbReference type="GO" id="GO:0016787">
    <property type="term" value="F:hydrolase activity"/>
    <property type="evidence" value="ECO:0007669"/>
    <property type="project" value="UniProtKB-KW"/>
</dbReference>
<keyword evidence="7 9" id="KW-0234">DNA repair</keyword>
<dbReference type="GO" id="GO:0006310">
    <property type="term" value="P:DNA recombination"/>
    <property type="evidence" value="ECO:0007669"/>
    <property type="project" value="UniProtKB-KW"/>
</dbReference>
<keyword evidence="2 9" id="KW-0227">DNA damage</keyword>
<evidence type="ECO:0000256" key="3">
    <source>
        <dbReference type="ARBA" id="ARBA00022801"/>
    </source>
</evidence>
<evidence type="ECO:0000259" key="11">
    <source>
        <dbReference type="SMART" id="SM00382"/>
    </source>
</evidence>
<evidence type="ECO:0000256" key="8">
    <source>
        <dbReference type="ARBA" id="ARBA00023235"/>
    </source>
</evidence>
<keyword evidence="1 9" id="KW-0547">Nucleotide-binding</keyword>
<keyword evidence="5 9" id="KW-0067">ATP-binding</keyword>
<feature type="region of interest" description="Disordered" evidence="10">
    <location>
        <begin position="839"/>
        <end position="873"/>
    </location>
</feature>
<keyword evidence="6" id="KW-0238">DNA-binding</keyword>
<dbReference type="Proteomes" id="UP000612055">
    <property type="component" value="Unassembled WGS sequence"/>
</dbReference>
<dbReference type="GO" id="GO:0043139">
    <property type="term" value="F:5'-3' DNA helicase activity"/>
    <property type="evidence" value="ECO:0007669"/>
    <property type="project" value="UniProtKB-EC"/>
</dbReference>
<dbReference type="InterPro" id="IPR027417">
    <property type="entry name" value="P-loop_NTPase"/>
</dbReference>
<evidence type="ECO:0000256" key="2">
    <source>
        <dbReference type="ARBA" id="ARBA00022763"/>
    </source>
</evidence>
<dbReference type="InterPro" id="IPR003593">
    <property type="entry name" value="AAA+_ATPase"/>
</dbReference>
<evidence type="ECO:0000256" key="5">
    <source>
        <dbReference type="ARBA" id="ARBA00022840"/>
    </source>
</evidence>
<keyword evidence="9" id="KW-0233">DNA recombination</keyword>
<evidence type="ECO:0000256" key="6">
    <source>
        <dbReference type="ARBA" id="ARBA00023125"/>
    </source>
</evidence>
<dbReference type="GO" id="GO:0006281">
    <property type="term" value="P:DNA repair"/>
    <property type="evidence" value="ECO:0007669"/>
    <property type="project" value="UniProtKB-KW"/>
</dbReference>
<dbReference type="Gene3D" id="3.40.50.300">
    <property type="entry name" value="P-loop containing nucleotide triphosphate hydrolases"/>
    <property type="match status" value="2"/>
</dbReference>
<keyword evidence="13" id="KW-1185">Reference proteome</keyword>
<dbReference type="GO" id="GO:0005524">
    <property type="term" value="F:ATP binding"/>
    <property type="evidence" value="ECO:0007669"/>
    <property type="project" value="UniProtKB-KW"/>
</dbReference>
<protein>
    <recommendedName>
        <fullName evidence="9">ATP-dependent DNA helicase</fullName>
        <ecNumber evidence="9">5.6.2.3</ecNumber>
    </recommendedName>
</protein>
<accession>A0A836BZT6</accession>
<dbReference type="PANTHER" id="PTHR47642">
    <property type="entry name" value="ATP-DEPENDENT DNA HELICASE"/>
    <property type="match status" value="1"/>
</dbReference>
<dbReference type="SMART" id="SM00382">
    <property type="entry name" value="AAA"/>
    <property type="match status" value="1"/>
</dbReference>
<comment type="cofactor">
    <cofactor evidence="9">
        <name>Mg(2+)</name>
        <dbReference type="ChEBI" id="CHEBI:18420"/>
    </cofactor>
</comment>
<dbReference type="AlphaFoldDB" id="A0A836BZT6"/>
<comment type="similarity">
    <text evidence="9">Belongs to the helicase family.</text>
</comment>
<evidence type="ECO:0000256" key="10">
    <source>
        <dbReference type="SAM" id="MobiDB-lite"/>
    </source>
</evidence>
<comment type="catalytic activity">
    <reaction evidence="9">
        <text>ATP + H2O = ADP + phosphate + H(+)</text>
        <dbReference type="Rhea" id="RHEA:13065"/>
        <dbReference type="ChEBI" id="CHEBI:15377"/>
        <dbReference type="ChEBI" id="CHEBI:15378"/>
        <dbReference type="ChEBI" id="CHEBI:30616"/>
        <dbReference type="ChEBI" id="CHEBI:43474"/>
        <dbReference type="ChEBI" id="CHEBI:456216"/>
        <dbReference type="EC" id="5.6.2.3"/>
    </reaction>
</comment>
<feature type="region of interest" description="Disordered" evidence="10">
    <location>
        <begin position="22"/>
        <end position="92"/>
    </location>
</feature>
<dbReference type="CDD" id="cd18809">
    <property type="entry name" value="SF1_C_RecD"/>
    <property type="match status" value="1"/>
</dbReference>
<feature type="domain" description="AAA+ ATPase" evidence="11">
    <location>
        <begin position="116"/>
        <end position="293"/>
    </location>
</feature>
<dbReference type="PANTHER" id="PTHR47642:SF5">
    <property type="entry name" value="ATP-DEPENDENT DNA HELICASE"/>
    <property type="match status" value="1"/>
</dbReference>
<organism evidence="12 13">
    <name type="scientific">Edaphochlamys debaryana</name>
    <dbReference type="NCBI Taxonomy" id="47281"/>
    <lineage>
        <taxon>Eukaryota</taxon>
        <taxon>Viridiplantae</taxon>
        <taxon>Chlorophyta</taxon>
        <taxon>core chlorophytes</taxon>
        <taxon>Chlorophyceae</taxon>
        <taxon>CS clade</taxon>
        <taxon>Chlamydomonadales</taxon>
        <taxon>Chlamydomonadales incertae sedis</taxon>
        <taxon>Edaphochlamys</taxon>
    </lineage>
</organism>
<reference evidence="12" key="1">
    <citation type="journal article" date="2020" name="bioRxiv">
        <title>Comparative genomics of Chlamydomonas.</title>
        <authorList>
            <person name="Craig R.J."/>
            <person name="Hasan A.R."/>
            <person name="Ness R.W."/>
            <person name="Keightley P.D."/>
        </authorList>
    </citation>
    <scope>NUCLEOTIDE SEQUENCE</scope>
    <source>
        <strain evidence="12">CCAP 11/70</strain>
    </source>
</reference>
<name>A0A836BZT6_9CHLO</name>
<sequence>MQALNGASGLSGLRQGPVLAPGSFRRAPSLGAAFGPRNSRPRVASAPQQPAIDVLRGPAAPHAVRRDPLAAKPATRRPAKRSAPGGGVRSRPVLPSLEESLVLSEEQQRAVNTVLRGRNLFLTGCAGTGKSVTLRALQRTLLAKYGNSRDEYDRRVAVVAMTGLAATLVGGVTLHSLLKLRTADKTEDLERMAGGKEVLDRLFELRTLIVDEAGMMSAELLQALDCYLTRGRKNAAAQRLRVIKPRASEAEVHAAMAPYDKPFGGLQLILSGDFFQLAPIPRSSYRSPASAPAAAPREALEGDYPFYNRGFMFEAPVFQYGGFRIVELQKVFRQEDAAFVALLNAVRCGDWKESSSALQQLRERCGRELDAADGIQPTLLFSRNDKVLDRNERELRALGGREEVLTAADGVHVTHEPPSSVYEPLTKERLVSEEQFARLAAELDAGADAEATDRAVGALGVGWGGGRAQTGTLARLPAAALHRAQELRRRWGAAAQDHMRTVALGGGGLFRECQAAQKVSIKVGAQVMVVWNVDVREGIVNGSRGVVTGFQDADDEDRERCVAAVDKMEGGDEPRREVLGWFKKNTRLPVVKLTSGKTHVVLPAVFTAAVPGYGLLVRVQCPLKLAWAITVHKSQGMTLDKVDIDLDGFFGHGMLYTALSRSRGTEGLKLTNSASRTVDSKVLAWWAAHRSGRRYVRPASERPLTPPLAWLDPRHRHLSQPQSGGAARWWALGPEAYEDEARAQEAAESESEARELEEIRIQGVAAALAAQKAAQQEEAGEAGAGVGGVSGEGPVSRTLQLAEEARAALAALVVRKGSVRKGDLEDGVLPLLMELRSLLLAPPSPPPPQASGAGGSPAQAQGRGQGSGQGQVVQMAEAARGAVAGLLARPGAVKKSEVEGLLPLVEALAGELRAAEGRTGGAA</sequence>
<evidence type="ECO:0000256" key="1">
    <source>
        <dbReference type="ARBA" id="ARBA00022741"/>
    </source>
</evidence>
<feature type="region of interest" description="Disordered" evidence="10">
    <location>
        <begin position="706"/>
        <end position="725"/>
    </location>
</feature>
<gene>
    <name evidence="12" type="ORF">HYH03_006726</name>
</gene>
<proteinExistence type="inferred from homology"/>
<keyword evidence="4 9" id="KW-0347">Helicase</keyword>
<dbReference type="InterPro" id="IPR010285">
    <property type="entry name" value="DNA_helicase_pif1-like_DEAD"/>
</dbReference>
<dbReference type="GO" id="GO:0000723">
    <property type="term" value="P:telomere maintenance"/>
    <property type="evidence" value="ECO:0007669"/>
    <property type="project" value="InterPro"/>
</dbReference>
<evidence type="ECO:0000313" key="12">
    <source>
        <dbReference type="EMBL" id="KAG2495116.1"/>
    </source>
</evidence>
<evidence type="ECO:0000313" key="13">
    <source>
        <dbReference type="Proteomes" id="UP000612055"/>
    </source>
</evidence>
<comment type="caution">
    <text evidence="12">The sequence shown here is derived from an EMBL/GenBank/DDBJ whole genome shotgun (WGS) entry which is preliminary data.</text>
</comment>
<dbReference type="EC" id="5.6.2.3" evidence="9"/>
<dbReference type="Pfam" id="PF05970">
    <property type="entry name" value="PIF1"/>
    <property type="match status" value="1"/>
</dbReference>
<keyword evidence="3 9" id="KW-0378">Hydrolase</keyword>
<keyword evidence="8" id="KW-0413">Isomerase</keyword>
<dbReference type="InterPro" id="IPR051055">
    <property type="entry name" value="PIF1_helicase"/>
</dbReference>
<dbReference type="InterPro" id="IPR049163">
    <property type="entry name" value="Pif1-like_2B_dom"/>
</dbReference>
<dbReference type="EMBL" id="JAEHOE010000026">
    <property type="protein sequence ID" value="KAG2495116.1"/>
    <property type="molecule type" value="Genomic_DNA"/>
</dbReference>
<dbReference type="OrthoDB" id="537910at2759"/>
<evidence type="ECO:0000256" key="4">
    <source>
        <dbReference type="ARBA" id="ARBA00022806"/>
    </source>
</evidence>
<evidence type="ECO:0000256" key="7">
    <source>
        <dbReference type="ARBA" id="ARBA00023204"/>
    </source>
</evidence>